<dbReference type="OrthoDB" id="238910at2157"/>
<name>A0A0N8VKV0_9ARCH</name>
<protein>
    <recommendedName>
        <fullName evidence="5">DNA primase/polymerase bifunctional N-terminal domain-containing protein</fullName>
    </recommendedName>
</protein>
<dbReference type="GeneID" id="84221377"/>
<reference evidence="1 4" key="1">
    <citation type="submission" date="2015-09" db="EMBL/GenBank/DDBJ databases">
        <title>Draft genome sequence of Acidiplasma aeolicum DSM 18409.</title>
        <authorList>
            <person name="Hemp J."/>
        </authorList>
    </citation>
    <scope>NUCLEOTIDE SEQUENCE [LARGE SCALE GENOMIC DNA]</scope>
    <source>
        <strain evidence="1 4">V</strain>
    </source>
</reference>
<dbReference type="EMBL" id="LKBG01000221">
    <property type="protein sequence ID" value="KQB34740.1"/>
    <property type="molecule type" value="Genomic_DNA"/>
</dbReference>
<gene>
    <name evidence="2" type="ORF">AOG54_03735</name>
    <name evidence="1" type="ORF">SE19_01990</name>
</gene>
<evidence type="ECO:0000313" key="1">
    <source>
        <dbReference type="EMBL" id="KPV47219.1"/>
    </source>
</evidence>
<proteinExistence type="predicted"/>
<reference evidence="2 3" key="2">
    <citation type="submission" date="2015-09" db="EMBL/GenBank/DDBJ databases">
        <title>Heavy metals and arsenic resistance mechanisms in polyextremophilic archaea of the family Ferroplasmaceae.</title>
        <authorList>
            <person name="Bulaev A.G."/>
            <person name="Kanygina A.V."/>
        </authorList>
    </citation>
    <scope>NUCLEOTIDE SEQUENCE [LARGE SCALE GENOMIC DNA]</scope>
    <source>
        <strain evidence="2 3">VT</strain>
    </source>
</reference>
<dbReference type="Proteomes" id="UP000050515">
    <property type="component" value="Unassembled WGS sequence"/>
</dbReference>
<sequence length="183" mass="21555">MALNINKEYYTRIFPENIPEELKSIDHWVNWRIIEIKGKITKPPIKPDGKFASVDDKGTWSDFDTVLDSARKNHFGIGFVLTNDYIGLDLDHVIDNKNIMEWAQNILKWDTYFEKSPSGTGIRGIIKGDIPKWFVNRKFEGESRFEMWKNQRYVTITGDVIKNTRINFIDLEESLKNIKYKYT</sequence>
<evidence type="ECO:0008006" key="5">
    <source>
        <dbReference type="Google" id="ProtNLM"/>
    </source>
</evidence>
<keyword evidence="3" id="KW-1185">Reference proteome</keyword>
<evidence type="ECO:0000313" key="3">
    <source>
        <dbReference type="Proteomes" id="UP000050320"/>
    </source>
</evidence>
<accession>A0A0N8VKV0</accession>
<evidence type="ECO:0000313" key="2">
    <source>
        <dbReference type="EMBL" id="KQB34740.1"/>
    </source>
</evidence>
<dbReference type="EMBL" id="LJCQ01000114">
    <property type="protein sequence ID" value="KPV47219.1"/>
    <property type="molecule type" value="Genomic_DNA"/>
</dbReference>
<evidence type="ECO:0000313" key="4">
    <source>
        <dbReference type="Proteomes" id="UP000050515"/>
    </source>
</evidence>
<dbReference type="Proteomes" id="UP000050320">
    <property type="component" value="Unassembled WGS sequence"/>
</dbReference>
<comment type="caution">
    <text evidence="2">The sequence shown here is derived from an EMBL/GenBank/DDBJ whole genome shotgun (WGS) entry which is preliminary data.</text>
</comment>
<organism evidence="2 3">
    <name type="scientific">Acidiplasma aeolicum</name>
    <dbReference type="NCBI Taxonomy" id="507754"/>
    <lineage>
        <taxon>Archaea</taxon>
        <taxon>Methanobacteriati</taxon>
        <taxon>Thermoplasmatota</taxon>
        <taxon>Thermoplasmata</taxon>
        <taxon>Thermoplasmatales</taxon>
        <taxon>Ferroplasmaceae</taxon>
        <taxon>Acidiplasma</taxon>
    </lineage>
</organism>
<dbReference type="AlphaFoldDB" id="A0A0N8VKV0"/>
<dbReference type="RefSeq" id="WP_048102494.1">
    <property type="nucleotide sequence ID" value="NZ_JBBYJF010000018.1"/>
</dbReference>
<dbReference type="PATRIC" id="fig|507754.4.peg.608"/>